<sequence length="667" mass="73950">MFSKSNMFSVLSLFVVLISAILVRSDPGVVAESSAWCDSHAALDIYSDSSLGDDFLPPEGITLYDYAFDFENNWYVSGTDSATKDDMVWTMDASGKNRQVVIEGTAKSIDAYKDHFSGSKYVLAIVKNEIRKYGVPGNPVPPEEEFGVAMYATIQPASDDYQWSDVVVDHESTHLYASDLKTNQVYQFDLIRPGYERTSVAGNADSQSIDDDTHLDGPQAVKFYNNDLFILQGSGDDAHVVRWPVGQSYRRLVYDDFAPEGRLGFEISQFTDGFIYYREGDGSIYKHCLEAQCTNVVLLAGGCGAGHSSNQLTNAGSGALRMDQSGDLIIWDFGGDRFVRWDDVSLDCSHCPSTTSSPFTPTTTPSTTMPPSVWCKENEAIIIYDYLAPQSIILYDYAFDDKDNWYLSGTDNITHTDMVWAMDWSGDDREILFQETASAIDAFADAASGSRYVLAIVNNEIRMYGAVGNTQPPLLGEFKTIQAASDDFQWNDLVIDHDSDSVFYASDLKTNQVYRFDLKASGYARTSVAGNADGKAVDDATHLDGPKGVKFYNNDLFILQGSGEDARVVRWPVGHSQRLWAYEDFTPTGRLGFEVSKVTEGYIYYRNSDDSVYKHCLEELCNEPLLIAGGCGEGKKSNQVTNKGSGALRMNQQGLLIIYDFGNDRFV</sequence>
<protein>
    <recommendedName>
        <fullName evidence="4">Sorl1p</fullName>
    </recommendedName>
</protein>
<keyword evidence="1" id="KW-0732">Signal</keyword>
<evidence type="ECO:0008006" key="4">
    <source>
        <dbReference type="Google" id="ProtNLM"/>
    </source>
</evidence>
<evidence type="ECO:0000313" key="3">
    <source>
        <dbReference type="Proteomes" id="UP000541610"/>
    </source>
</evidence>
<evidence type="ECO:0000313" key="2">
    <source>
        <dbReference type="EMBL" id="KAF4685920.1"/>
    </source>
</evidence>
<dbReference type="SUPFAM" id="SSF63829">
    <property type="entry name" value="Calcium-dependent phosphotriesterase"/>
    <property type="match status" value="2"/>
</dbReference>
<reference evidence="2 3" key="1">
    <citation type="submission" date="2020-04" db="EMBL/GenBank/DDBJ databases">
        <title>Perkinsus olseni comparative genomics.</title>
        <authorList>
            <person name="Bogema D.R."/>
        </authorList>
    </citation>
    <scope>NUCLEOTIDE SEQUENCE [LARGE SCALE GENOMIC DNA]</scope>
    <source>
        <strain evidence="2">00978-12</strain>
    </source>
</reference>
<name>A0A7J6NQP6_PEROL</name>
<feature type="non-terminal residue" evidence="2">
    <location>
        <position position="667"/>
    </location>
</feature>
<dbReference type="Proteomes" id="UP000541610">
    <property type="component" value="Unassembled WGS sequence"/>
</dbReference>
<dbReference type="AlphaFoldDB" id="A0A7J6NQP6"/>
<feature type="chain" id="PRO_5029491967" description="Sorl1p" evidence="1">
    <location>
        <begin position="26"/>
        <end position="667"/>
    </location>
</feature>
<comment type="caution">
    <text evidence="2">The sequence shown here is derived from an EMBL/GenBank/DDBJ whole genome shotgun (WGS) entry which is preliminary data.</text>
</comment>
<gene>
    <name evidence="2" type="ORF">FOZ60_005941</name>
</gene>
<proteinExistence type="predicted"/>
<organism evidence="2 3">
    <name type="scientific">Perkinsus olseni</name>
    <name type="common">Perkinsus atlanticus</name>
    <dbReference type="NCBI Taxonomy" id="32597"/>
    <lineage>
        <taxon>Eukaryota</taxon>
        <taxon>Sar</taxon>
        <taxon>Alveolata</taxon>
        <taxon>Perkinsozoa</taxon>
        <taxon>Perkinsea</taxon>
        <taxon>Perkinsida</taxon>
        <taxon>Perkinsidae</taxon>
        <taxon>Perkinsus</taxon>
    </lineage>
</organism>
<dbReference type="EMBL" id="JABANP010000242">
    <property type="protein sequence ID" value="KAF4685920.1"/>
    <property type="molecule type" value="Genomic_DNA"/>
</dbReference>
<accession>A0A7J6NQP6</accession>
<feature type="signal peptide" evidence="1">
    <location>
        <begin position="1"/>
        <end position="25"/>
    </location>
</feature>
<evidence type="ECO:0000256" key="1">
    <source>
        <dbReference type="SAM" id="SignalP"/>
    </source>
</evidence>
<dbReference type="OrthoDB" id="6127264at2759"/>